<sequence length="160" mass="17155">MSKKRNGLLIAFGAVLGAAVAGVSYYLKYKSFNDELEQDFHDYEEEEGTKEGQKSGTASCADAAGRCYIHINSGKNNTEEENEKEEACQEDTREAEAPALADENKEAGPSGKLAADGVNVPEEPEKTEAESAPSPYPQTEKESVSPFAVVIEEDTDGADA</sequence>
<dbReference type="EMBL" id="DVGC01000036">
    <property type="protein sequence ID" value="HIR05661.1"/>
    <property type="molecule type" value="Genomic_DNA"/>
</dbReference>
<proteinExistence type="predicted"/>
<evidence type="ECO:0000256" key="1">
    <source>
        <dbReference type="SAM" id="MobiDB-lite"/>
    </source>
</evidence>
<dbReference type="Proteomes" id="UP000824250">
    <property type="component" value="Unassembled WGS sequence"/>
</dbReference>
<protein>
    <submittedName>
        <fullName evidence="2">Uncharacterized protein</fullName>
    </submittedName>
</protein>
<accession>A0A9D1A413</accession>
<feature type="compositionally biased region" description="Basic and acidic residues" evidence="1">
    <location>
        <begin position="85"/>
        <end position="106"/>
    </location>
</feature>
<feature type="compositionally biased region" description="Acidic residues" evidence="1">
    <location>
        <begin position="151"/>
        <end position="160"/>
    </location>
</feature>
<evidence type="ECO:0000313" key="2">
    <source>
        <dbReference type="EMBL" id="HIR05661.1"/>
    </source>
</evidence>
<reference evidence="2" key="2">
    <citation type="journal article" date="2021" name="PeerJ">
        <title>Extensive microbial diversity within the chicken gut microbiome revealed by metagenomics and culture.</title>
        <authorList>
            <person name="Gilroy R."/>
            <person name="Ravi A."/>
            <person name="Getino M."/>
            <person name="Pursley I."/>
            <person name="Horton D.L."/>
            <person name="Alikhan N.F."/>
            <person name="Baker D."/>
            <person name="Gharbi K."/>
            <person name="Hall N."/>
            <person name="Watson M."/>
            <person name="Adriaenssens E.M."/>
            <person name="Foster-Nyarko E."/>
            <person name="Jarju S."/>
            <person name="Secka A."/>
            <person name="Antonio M."/>
            <person name="Oren A."/>
            <person name="Chaudhuri R.R."/>
            <person name="La Ragione R."/>
            <person name="Hildebrand F."/>
            <person name="Pallen M.J."/>
        </authorList>
    </citation>
    <scope>NUCLEOTIDE SEQUENCE</scope>
    <source>
        <strain evidence="2">CHK180-2868</strain>
    </source>
</reference>
<reference evidence="2" key="1">
    <citation type="submission" date="2020-10" db="EMBL/GenBank/DDBJ databases">
        <authorList>
            <person name="Gilroy R."/>
        </authorList>
    </citation>
    <scope>NUCLEOTIDE SEQUENCE</scope>
    <source>
        <strain evidence="2">CHK180-2868</strain>
    </source>
</reference>
<gene>
    <name evidence="2" type="ORF">IAB28_06810</name>
</gene>
<dbReference type="AlphaFoldDB" id="A0A9D1A413"/>
<comment type="caution">
    <text evidence="2">The sequence shown here is derived from an EMBL/GenBank/DDBJ whole genome shotgun (WGS) entry which is preliminary data.</text>
</comment>
<evidence type="ECO:0000313" key="3">
    <source>
        <dbReference type="Proteomes" id="UP000824250"/>
    </source>
</evidence>
<name>A0A9D1A413_9FIRM</name>
<organism evidence="2 3">
    <name type="scientific">Candidatus Copromonas faecavium</name>
    <name type="common">nom. illeg.</name>
    <dbReference type="NCBI Taxonomy" id="2840740"/>
    <lineage>
        <taxon>Bacteria</taxon>
        <taxon>Bacillati</taxon>
        <taxon>Bacillota</taxon>
        <taxon>Clostridia</taxon>
        <taxon>Lachnospirales</taxon>
        <taxon>Lachnospiraceae</taxon>
        <taxon>Candidatus Copromonas (nom. illeg.)</taxon>
    </lineage>
</organism>
<feature type="region of interest" description="Disordered" evidence="1">
    <location>
        <begin position="72"/>
        <end position="160"/>
    </location>
</feature>